<dbReference type="PATRIC" id="fig|1203610.3.peg.2365"/>
<evidence type="ECO:0000313" key="3">
    <source>
        <dbReference type="Proteomes" id="UP000033035"/>
    </source>
</evidence>
<dbReference type="HOGENOM" id="CLU_094559_0_0_10"/>
<dbReference type="EMBL" id="AQHW01000014">
    <property type="protein sequence ID" value="KKB56668.1"/>
    <property type="molecule type" value="Genomic_DNA"/>
</dbReference>
<feature type="chain" id="PRO_5002489888" description="HmuY protein" evidence="1">
    <location>
        <begin position="34"/>
        <end position="215"/>
    </location>
</feature>
<dbReference type="RefSeq" id="WP_028728065.1">
    <property type="nucleotide sequence ID" value="NZ_AUAE01000026.1"/>
</dbReference>
<keyword evidence="3" id="KW-1185">Reference proteome</keyword>
<proteinExistence type="predicted"/>
<dbReference type="Proteomes" id="UP000033035">
    <property type="component" value="Unassembled WGS sequence"/>
</dbReference>
<dbReference type="Pfam" id="PF14064">
    <property type="entry name" value="HmuY"/>
    <property type="match status" value="1"/>
</dbReference>
<dbReference type="InterPro" id="IPR025921">
    <property type="entry name" value="HmuY"/>
</dbReference>
<dbReference type="AlphaFoldDB" id="A0A0F5JG38"/>
<comment type="caution">
    <text evidence="2">The sequence shown here is derived from an EMBL/GenBank/DDBJ whole genome shotgun (WGS) entry which is preliminary data.</text>
</comment>
<dbReference type="PROSITE" id="PS51257">
    <property type="entry name" value="PROKAR_LIPOPROTEIN"/>
    <property type="match status" value="1"/>
</dbReference>
<gene>
    <name evidence="2" type="ORF">HMPREF1536_02304</name>
</gene>
<protein>
    <recommendedName>
        <fullName evidence="4">HmuY protein</fullName>
    </recommendedName>
</protein>
<organism evidence="2 3">
    <name type="scientific">Parabacteroides gordonii MS-1 = DSM 23371</name>
    <dbReference type="NCBI Taxonomy" id="1203610"/>
    <lineage>
        <taxon>Bacteria</taxon>
        <taxon>Pseudomonadati</taxon>
        <taxon>Bacteroidota</taxon>
        <taxon>Bacteroidia</taxon>
        <taxon>Bacteroidales</taxon>
        <taxon>Tannerellaceae</taxon>
        <taxon>Parabacteroides</taxon>
    </lineage>
</organism>
<dbReference type="STRING" id="1203610.HMPREF1536_02304"/>
<accession>A0A0F5JG38</accession>
<reference evidence="2 3" key="1">
    <citation type="submission" date="2013-04" db="EMBL/GenBank/DDBJ databases">
        <title>The Genome Sequence of Parabacteroides gordonii DSM 23371.</title>
        <authorList>
            <consortium name="The Broad Institute Genomics Platform"/>
            <person name="Earl A."/>
            <person name="Ward D."/>
            <person name="Feldgarden M."/>
            <person name="Gevers D."/>
            <person name="Martens E."/>
            <person name="Sakamoto M."/>
            <person name="Benno Y."/>
            <person name="Suzuki N."/>
            <person name="Matsunaga N."/>
            <person name="Koshihara K."/>
            <person name="Seki M."/>
            <person name="Komiya H."/>
            <person name="Walker B."/>
            <person name="Young S."/>
            <person name="Zeng Q."/>
            <person name="Gargeya S."/>
            <person name="Fitzgerald M."/>
            <person name="Haas B."/>
            <person name="Abouelleil A."/>
            <person name="Allen A.W."/>
            <person name="Alvarado L."/>
            <person name="Arachchi H.M."/>
            <person name="Berlin A.M."/>
            <person name="Chapman S.B."/>
            <person name="Gainer-Dewar J."/>
            <person name="Goldberg J."/>
            <person name="Griggs A."/>
            <person name="Gujja S."/>
            <person name="Hansen M."/>
            <person name="Howarth C."/>
            <person name="Imamovic A."/>
            <person name="Ireland A."/>
            <person name="Larimer J."/>
            <person name="McCowan C."/>
            <person name="Murphy C."/>
            <person name="Pearson M."/>
            <person name="Poon T.W."/>
            <person name="Priest M."/>
            <person name="Roberts A."/>
            <person name="Saif S."/>
            <person name="Shea T."/>
            <person name="Sisk P."/>
            <person name="Sykes S."/>
            <person name="Wortman J."/>
            <person name="Nusbaum C."/>
            <person name="Birren B."/>
        </authorList>
    </citation>
    <scope>NUCLEOTIDE SEQUENCE [LARGE SCALE GENOMIC DNA]</scope>
    <source>
        <strain evidence="2 3">MS-1</strain>
    </source>
</reference>
<evidence type="ECO:0000313" key="2">
    <source>
        <dbReference type="EMBL" id="KKB56668.1"/>
    </source>
</evidence>
<feature type="signal peptide" evidence="1">
    <location>
        <begin position="1"/>
        <end position="33"/>
    </location>
</feature>
<sequence length="215" mass="24134">MKTNKLNFAVFGLKQIMVLVALCLLSSGFVACSDDDEEPEIPAEAKSFYLINNSTAANDWVYFSFSKGDSVVIDKANAAKDQTWDIAFQRFYIRTNSGTSGEGQGGALDTKETAFDKVTVVPTSGFIADTKVDMMTIMGKFEERSANTAFQVLDRPVWAWFDAPTGDMQWHYNKNVFIIKTADGKHYAKIIMKQYKSDDGKESGHIKFDYVYPFK</sequence>
<dbReference type="CDD" id="cd12105">
    <property type="entry name" value="HmuY"/>
    <property type="match status" value="1"/>
</dbReference>
<keyword evidence="1" id="KW-0732">Signal</keyword>
<evidence type="ECO:0008006" key="4">
    <source>
        <dbReference type="Google" id="ProtNLM"/>
    </source>
</evidence>
<evidence type="ECO:0000256" key="1">
    <source>
        <dbReference type="SAM" id="SignalP"/>
    </source>
</evidence>
<name>A0A0F5JG38_9BACT</name>